<feature type="transmembrane region" description="Helical" evidence="1">
    <location>
        <begin position="202"/>
        <end position="223"/>
    </location>
</feature>
<proteinExistence type="predicted"/>
<evidence type="ECO:0000313" key="2">
    <source>
        <dbReference type="EMBL" id="QCI04758.1"/>
    </source>
</evidence>
<geneLocation type="plastid" evidence="2"/>
<dbReference type="InterPro" id="IPR017077">
    <property type="entry name" value="Uncharacterised_Ycf55_algae"/>
</dbReference>
<dbReference type="InterPro" id="IPR022552">
    <property type="entry name" value="UPF_Ycf55"/>
</dbReference>
<dbReference type="Pfam" id="PF12452">
    <property type="entry name" value="DUF3685"/>
    <property type="match status" value="1"/>
</dbReference>
<dbReference type="EMBL" id="MK814615">
    <property type="protein sequence ID" value="QCI04758.1"/>
    <property type="molecule type" value="Genomic_DNA"/>
</dbReference>
<sequence>MVKYWPSKPSIDLNNSVVDLFIVTNNKLKHQLYNTTHYHLYLDILDQKTKYQLLKTVLNELKILLLDITALNLTIKDLHQLQYKLLCNFISKNLQRFVQTIDISNKQLSHTKIEVYHYSLLDKNLMIEPLLIYLLFGSSSIDYSLFIFNADNTPTEHVIILFENFMIQVSNLVIYHIINNIKSLPDIVLFLQKYKLCNRSYLSIRSIALFLNQLLWQNILFFYISHPKAIYSARYQVWLLSSKGLVTKYIYVLRLQDLKQISKNKYFFLFILEAFDIIIPKIEKFLILLGKYFLYIFINILGKGILLIIRTLITYLHN</sequence>
<evidence type="ECO:0000256" key="1">
    <source>
        <dbReference type="SAM" id="Phobius"/>
    </source>
</evidence>
<dbReference type="AlphaFoldDB" id="A0A4D6WQD3"/>
<gene>
    <name evidence="2" type="primary">ycf55</name>
</gene>
<accession>A0A4D6WQD3</accession>
<keyword evidence="2" id="KW-0934">Plastid</keyword>
<protein>
    <submittedName>
        <fullName evidence="2">Uncharacterized protein</fullName>
    </submittedName>
</protein>
<organism evidence="2">
    <name type="scientific">Bornetia secundiflora</name>
    <dbReference type="NCBI Taxonomy" id="2575637"/>
    <lineage>
        <taxon>Eukaryota</taxon>
        <taxon>Rhodophyta</taxon>
        <taxon>Florideophyceae</taxon>
        <taxon>Rhodymeniophycidae</taxon>
        <taxon>Ceramiales</taxon>
        <taxon>Wrangeliaceae</taxon>
        <taxon>Bornetia</taxon>
    </lineage>
</organism>
<feature type="transmembrane region" description="Helical" evidence="1">
    <location>
        <begin position="266"/>
        <end position="286"/>
    </location>
</feature>
<feature type="transmembrane region" description="Helical" evidence="1">
    <location>
        <begin position="292"/>
        <end position="313"/>
    </location>
</feature>
<keyword evidence="1" id="KW-0472">Membrane</keyword>
<dbReference type="PIRSF" id="PIRSF036962">
    <property type="entry name" value="UCP036962_SignTr_Ycf55"/>
    <property type="match status" value="1"/>
</dbReference>
<reference evidence="2" key="2">
    <citation type="submission" date="2019-04" db="EMBL/GenBank/DDBJ databases">
        <authorList>
            <person name="Pasella M."/>
        </authorList>
    </citation>
    <scope>NUCLEOTIDE SEQUENCE</scope>
    <source>
        <strain evidence="2">PD2926</strain>
    </source>
</reference>
<feature type="transmembrane region" description="Helical" evidence="1">
    <location>
        <begin position="235"/>
        <end position="254"/>
    </location>
</feature>
<keyword evidence="1" id="KW-1133">Transmembrane helix</keyword>
<reference evidence="2" key="1">
    <citation type="journal article" date="2019" name="Mol. Phylogenet. Evol.">
        <title>Morphological evolution and classification of the red algal order Ceramiales inferred using plastid phylogenomics.</title>
        <authorList>
            <person name="Diaz-Tapia P."/>
            <person name="Pasella M.M."/>
            <person name="Verbruggen H."/>
            <person name="Maggs C.A."/>
        </authorList>
    </citation>
    <scope>NUCLEOTIDE SEQUENCE</scope>
    <source>
        <strain evidence="2">PD2926</strain>
    </source>
</reference>
<keyword evidence="1" id="KW-0812">Transmembrane</keyword>
<name>A0A4D6WQD3_9FLOR</name>